<dbReference type="Proteomes" id="UP000616151">
    <property type="component" value="Unassembled WGS sequence"/>
</dbReference>
<sequence>MQSMLPAWNDIARFDGPLSHARCTASARTKPAVHAIILAPFYEHFVKLPGTQEDAKLLSALVADRGAPPDLTRTLAGTVDRRDMLDQLEASLACVREKDQVIVTFSGGATTYRLWGAPSFPDFYVRYCVTAEEPRSFCEVIAKDVETETYGGATSSGETYRKLAAEYDDLILFSSDVVVVPRKGVTRPTLAPESRLMGLSAVELSNFVTQVRNRGADAIVILDTNYAARTRLLDRQNAATFNSSWRWSRQSGDEVRDKPGIVDLFGSGKMAALYAARSDEFARESRKRDTVLGELTFALAEAMRSRTSPSIKQLAEDIDRTMKQRAVEQQAVFEASEPGLRLLTPRSNELLHPDNIEILQPALTRSASVFETDKREFKLVARYAGSAKPGYAAIDGDNQRIDANGQFEKEIDAVGRSEFYMRVYAEDHSLLAERRMRFSESEIDTAVGQQGTSYIMTIGNDDYRDQSFPKLLTPIADADAFRDLMIHDFGYTDKLRMGSGERSLSLRNATQRDTTQALFDIRKNMTTDDRLIIYYAGHGEKDEEKSFWVPVDGVSGGDYTWIKASDIQDEMRGMNAASVLLISDSCYAGGLTRSAVATLPADRRDKYLAKAGLLKSRQFIGSGGIEPVLDGGGAGHSIFAQAIIDGIKAMGHTPFTASELFETRVKPKVLSFGSISDDRQVPVFYRIEWAGDVPASEFLFLPLK</sequence>
<reference evidence="1" key="1">
    <citation type="submission" date="2021-01" db="EMBL/GenBank/DDBJ databases">
        <authorList>
            <person name="Sun Q."/>
        </authorList>
    </citation>
    <scope>NUCLEOTIDE SEQUENCE</scope>
    <source>
        <strain evidence="1">YIM B02566</strain>
    </source>
</reference>
<dbReference type="EMBL" id="JAENHL010000007">
    <property type="protein sequence ID" value="MBK1869222.1"/>
    <property type="molecule type" value="Genomic_DNA"/>
</dbReference>
<name>A0ACC5R9E7_9HYPH</name>
<proteinExistence type="predicted"/>
<evidence type="ECO:0000313" key="1">
    <source>
        <dbReference type="EMBL" id="MBK1869222.1"/>
    </source>
</evidence>
<protein>
    <submittedName>
        <fullName evidence="1">Caspase family protein</fullName>
    </submittedName>
</protein>
<gene>
    <name evidence="1" type="ORF">JHL16_22875</name>
</gene>
<evidence type="ECO:0000313" key="2">
    <source>
        <dbReference type="Proteomes" id="UP000616151"/>
    </source>
</evidence>
<organism evidence="1 2">
    <name type="scientific">Taklimakanibacter albus</name>
    <dbReference type="NCBI Taxonomy" id="2800327"/>
    <lineage>
        <taxon>Bacteria</taxon>
        <taxon>Pseudomonadati</taxon>
        <taxon>Pseudomonadota</taxon>
        <taxon>Alphaproteobacteria</taxon>
        <taxon>Hyphomicrobiales</taxon>
        <taxon>Aestuariivirgaceae</taxon>
        <taxon>Taklimakanibacter</taxon>
    </lineage>
</organism>
<accession>A0ACC5R9E7</accession>
<comment type="caution">
    <text evidence="1">The sequence shown here is derived from an EMBL/GenBank/DDBJ whole genome shotgun (WGS) entry which is preliminary data.</text>
</comment>
<keyword evidence="2" id="KW-1185">Reference proteome</keyword>